<evidence type="ECO:0000256" key="1">
    <source>
        <dbReference type="SAM" id="Phobius"/>
    </source>
</evidence>
<evidence type="ECO:0008006" key="4">
    <source>
        <dbReference type="Google" id="ProtNLM"/>
    </source>
</evidence>
<dbReference type="Proteomes" id="UP000463337">
    <property type="component" value="Unassembled WGS sequence"/>
</dbReference>
<organism evidence="2 3">
    <name type="scientific">Parabacteroides distasonis</name>
    <dbReference type="NCBI Taxonomy" id="823"/>
    <lineage>
        <taxon>Bacteria</taxon>
        <taxon>Pseudomonadati</taxon>
        <taxon>Bacteroidota</taxon>
        <taxon>Bacteroidia</taxon>
        <taxon>Bacteroidales</taxon>
        <taxon>Tannerellaceae</taxon>
        <taxon>Parabacteroides</taxon>
    </lineage>
</organism>
<feature type="transmembrane region" description="Helical" evidence="1">
    <location>
        <begin position="106"/>
        <end position="129"/>
    </location>
</feature>
<evidence type="ECO:0000313" key="3">
    <source>
        <dbReference type="Proteomes" id="UP000463337"/>
    </source>
</evidence>
<dbReference type="RefSeq" id="WP_151877634.1">
    <property type="nucleotide sequence ID" value="NZ_WKLT01000035.1"/>
</dbReference>
<accession>A0A7K0GP44</accession>
<sequence>MEPISLVLGLAQATGLVDKVGRWFAGDNGADVANKVVDVAKAVTGESNPQKAHDKIMNDPELQLRFEEAILDKEQELERLAYQDKANARAMQTAALNQKDKFAKRFVYYLAAFWSVVATVYLMCITFVQIPEASVRFADTILGFVLGTVIASIIGFFFGSSAVTNEQHEQMNARDSPAFK</sequence>
<dbReference type="AlphaFoldDB" id="A0A7K0GP44"/>
<feature type="transmembrane region" description="Helical" evidence="1">
    <location>
        <begin position="141"/>
        <end position="164"/>
    </location>
</feature>
<gene>
    <name evidence="2" type="ORF">GKD59_21700</name>
</gene>
<keyword evidence="1" id="KW-1133">Transmembrane helix</keyword>
<reference evidence="2 3" key="1">
    <citation type="journal article" date="2019" name="Nat. Med.">
        <title>A library of human gut bacterial isolates paired with longitudinal multiomics data enables mechanistic microbiome research.</title>
        <authorList>
            <person name="Poyet M."/>
            <person name="Groussin M."/>
            <person name="Gibbons S.M."/>
            <person name="Avila-Pacheco J."/>
            <person name="Jiang X."/>
            <person name="Kearney S.M."/>
            <person name="Perrotta A.R."/>
            <person name="Berdy B."/>
            <person name="Zhao S."/>
            <person name="Lieberman T.D."/>
            <person name="Swanson P.K."/>
            <person name="Smith M."/>
            <person name="Roesemann S."/>
            <person name="Alexander J.E."/>
            <person name="Rich S.A."/>
            <person name="Livny J."/>
            <person name="Vlamakis H."/>
            <person name="Clish C."/>
            <person name="Bullock K."/>
            <person name="Deik A."/>
            <person name="Scott J."/>
            <person name="Pierce K.A."/>
            <person name="Xavier R.J."/>
            <person name="Alm E.J."/>
        </authorList>
    </citation>
    <scope>NUCLEOTIDE SEQUENCE [LARGE SCALE GENOMIC DNA]</scope>
    <source>
        <strain evidence="2 3">BIOML-A41</strain>
    </source>
</reference>
<protein>
    <recommendedName>
        <fullName evidence="4">TMhelix containing protein</fullName>
    </recommendedName>
</protein>
<name>A0A7K0GP44_PARDI</name>
<proteinExistence type="predicted"/>
<evidence type="ECO:0000313" key="2">
    <source>
        <dbReference type="EMBL" id="MRY60467.1"/>
    </source>
</evidence>
<keyword evidence="1" id="KW-0812">Transmembrane</keyword>
<comment type="caution">
    <text evidence="2">The sequence shown here is derived from an EMBL/GenBank/DDBJ whole genome shotgun (WGS) entry which is preliminary data.</text>
</comment>
<dbReference type="EMBL" id="WKLT01000035">
    <property type="protein sequence ID" value="MRY60467.1"/>
    <property type="molecule type" value="Genomic_DNA"/>
</dbReference>
<keyword evidence="1" id="KW-0472">Membrane</keyword>